<proteinExistence type="predicted"/>
<feature type="signal peptide" evidence="1">
    <location>
        <begin position="1"/>
        <end position="18"/>
    </location>
</feature>
<sequence length="233" mass="26416">MKNAILVLLAALSSLHMAAQEITEENYLHADSVLWAGYENRLKEMQEEWQAHPEKADSIQAVFDKMLEATLAENARLAVEYASVPSGLQRCYMVRLDLPKDTLRAVLSRIPADMRESDYGKYIERHIAARQLEEGDSLLEFPVVDETGAAFDWRQAAGKSLLLLYGGMDCMGESGREYLAGLYEQSSRADFLIVVYWPVSSLENLQKIKEKYPCEYAFVSDFLQNGSPIKIEY</sequence>
<evidence type="ECO:0000313" key="2">
    <source>
        <dbReference type="EMBL" id="HIU38613.1"/>
    </source>
</evidence>
<keyword evidence="1" id="KW-0732">Signal</keyword>
<feature type="non-terminal residue" evidence="2">
    <location>
        <position position="233"/>
    </location>
</feature>
<dbReference type="EMBL" id="DVMS01000084">
    <property type="protein sequence ID" value="HIU38613.1"/>
    <property type="molecule type" value="Genomic_DNA"/>
</dbReference>
<comment type="caution">
    <text evidence="2">The sequence shown here is derived from an EMBL/GenBank/DDBJ whole genome shotgun (WGS) entry which is preliminary data.</text>
</comment>
<evidence type="ECO:0000313" key="3">
    <source>
        <dbReference type="Proteomes" id="UP000824076"/>
    </source>
</evidence>
<name>A0A9D1IK94_9BACT</name>
<reference evidence="2" key="2">
    <citation type="journal article" date="2021" name="PeerJ">
        <title>Extensive microbial diversity within the chicken gut microbiome revealed by metagenomics and culture.</title>
        <authorList>
            <person name="Gilroy R."/>
            <person name="Ravi A."/>
            <person name="Getino M."/>
            <person name="Pursley I."/>
            <person name="Horton D.L."/>
            <person name="Alikhan N.F."/>
            <person name="Baker D."/>
            <person name="Gharbi K."/>
            <person name="Hall N."/>
            <person name="Watson M."/>
            <person name="Adriaenssens E.M."/>
            <person name="Foster-Nyarko E."/>
            <person name="Jarju S."/>
            <person name="Secka A."/>
            <person name="Antonio M."/>
            <person name="Oren A."/>
            <person name="Chaudhuri R.R."/>
            <person name="La Ragione R."/>
            <person name="Hildebrand F."/>
            <person name="Pallen M.J."/>
        </authorList>
    </citation>
    <scope>NUCLEOTIDE SEQUENCE</scope>
    <source>
        <strain evidence="2">17073</strain>
    </source>
</reference>
<evidence type="ECO:0008006" key="4">
    <source>
        <dbReference type="Google" id="ProtNLM"/>
    </source>
</evidence>
<accession>A0A9D1IK94</accession>
<evidence type="ECO:0000256" key="1">
    <source>
        <dbReference type="SAM" id="SignalP"/>
    </source>
</evidence>
<gene>
    <name evidence="2" type="ORF">IAD18_02975</name>
</gene>
<organism evidence="2 3">
    <name type="scientific">Candidatus Limisoma intestinavium</name>
    <dbReference type="NCBI Taxonomy" id="2840856"/>
    <lineage>
        <taxon>Bacteria</taxon>
        <taxon>Pseudomonadati</taxon>
        <taxon>Bacteroidota</taxon>
        <taxon>Bacteroidia</taxon>
        <taxon>Bacteroidales</taxon>
        <taxon>Candidatus Limisoma</taxon>
    </lineage>
</organism>
<protein>
    <recommendedName>
        <fullName evidence="4">Alkyl hydroperoxide reductase subunit C/ Thiol specific antioxidant domain-containing protein</fullName>
    </recommendedName>
</protein>
<feature type="chain" id="PRO_5038679964" description="Alkyl hydroperoxide reductase subunit C/ Thiol specific antioxidant domain-containing protein" evidence="1">
    <location>
        <begin position="19"/>
        <end position="233"/>
    </location>
</feature>
<reference evidence="2" key="1">
    <citation type="submission" date="2020-10" db="EMBL/GenBank/DDBJ databases">
        <authorList>
            <person name="Gilroy R."/>
        </authorList>
    </citation>
    <scope>NUCLEOTIDE SEQUENCE</scope>
    <source>
        <strain evidence="2">17073</strain>
    </source>
</reference>
<dbReference type="AlphaFoldDB" id="A0A9D1IK94"/>
<dbReference type="Proteomes" id="UP000824076">
    <property type="component" value="Unassembled WGS sequence"/>
</dbReference>